<evidence type="ECO:0000313" key="3">
    <source>
        <dbReference type="Proteomes" id="UP000597762"/>
    </source>
</evidence>
<evidence type="ECO:0000313" key="2">
    <source>
        <dbReference type="EMBL" id="CAE1296428.1"/>
    </source>
</evidence>
<keyword evidence="3" id="KW-1185">Reference proteome</keyword>
<dbReference type="Proteomes" id="UP000597762">
    <property type="component" value="Unassembled WGS sequence"/>
</dbReference>
<feature type="transmembrane region" description="Helical" evidence="1">
    <location>
        <begin position="98"/>
        <end position="120"/>
    </location>
</feature>
<name>A0A812DFQ1_ACAPH</name>
<accession>A0A812DFQ1</accession>
<dbReference type="AlphaFoldDB" id="A0A812DFQ1"/>
<gene>
    <name evidence="2" type="ORF">SPHA_51447</name>
</gene>
<reference evidence="2" key="1">
    <citation type="submission" date="2021-01" db="EMBL/GenBank/DDBJ databases">
        <authorList>
            <person name="Li R."/>
            <person name="Bekaert M."/>
        </authorList>
    </citation>
    <scope>NUCLEOTIDE SEQUENCE</scope>
    <source>
        <strain evidence="2">Farmed</strain>
    </source>
</reference>
<organism evidence="2 3">
    <name type="scientific">Acanthosepion pharaonis</name>
    <name type="common">Pharaoh cuttlefish</name>
    <name type="synonym">Sepia pharaonis</name>
    <dbReference type="NCBI Taxonomy" id="158019"/>
    <lineage>
        <taxon>Eukaryota</taxon>
        <taxon>Metazoa</taxon>
        <taxon>Spiralia</taxon>
        <taxon>Lophotrochozoa</taxon>
        <taxon>Mollusca</taxon>
        <taxon>Cephalopoda</taxon>
        <taxon>Coleoidea</taxon>
        <taxon>Decapodiformes</taxon>
        <taxon>Sepiida</taxon>
        <taxon>Sepiina</taxon>
        <taxon>Sepiidae</taxon>
        <taxon>Acanthosepion</taxon>
    </lineage>
</organism>
<keyword evidence="1" id="KW-1133">Transmembrane helix</keyword>
<evidence type="ECO:0000256" key="1">
    <source>
        <dbReference type="SAM" id="Phobius"/>
    </source>
</evidence>
<dbReference type="EMBL" id="CAHIKZ030003109">
    <property type="protein sequence ID" value="CAE1296428.1"/>
    <property type="molecule type" value="Genomic_DNA"/>
</dbReference>
<protein>
    <submittedName>
        <fullName evidence="2">Uncharacterized protein</fullName>
    </submittedName>
</protein>
<sequence>MRPVPTSASGRGGSGVTCAFPYPRVAMNQAGLLPMPQLARSLANYHALSLSLSICLRHFISVYPPICSRFSFYLPVWRWRVEHNGKTFFNKPQNVNRVLLFSLNIIFFFFLLPDLLNLFISSFAPLHFPFAPSKNLRHRSHTLSLSPPLSLSHFLSLSLSLSIINLTHALDFLCLQDSRHFSRLLENVGFFLGTLVVEVSASLGTTHSV</sequence>
<comment type="caution">
    <text evidence="2">The sequence shown here is derived from an EMBL/GenBank/DDBJ whole genome shotgun (WGS) entry which is preliminary data.</text>
</comment>
<proteinExistence type="predicted"/>
<keyword evidence="1" id="KW-0812">Transmembrane</keyword>
<keyword evidence="1" id="KW-0472">Membrane</keyword>